<sequence length="151" mass="16096">MSAPRISSASSGSSGSLLRTSLRGPLLHHLGLPNSPSAPLLVQLVAENLRDKPFASLLLVRGCLVRGCHIFPDQHKRGNATTTTTNLMAPKKATYIPIILLDDKKDTATIHKQISAQKAPDQQSAPDLALLAKVDEETVDSSSALKARSLL</sequence>
<dbReference type="EMBL" id="JAULSU010000004">
    <property type="protein sequence ID" value="KAK0619150.1"/>
    <property type="molecule type" value="Genomic_DNA"/>
</dbReference>
<gene>
    <name evidence="1" type="ORF">B0T14DRAFT_495969</name>
</gene>
<organism evidence="1 2">
    <name type="scientific">Immersiella caudata</name>
    <dbReference type="NCBI Taxonomy" id="314043"/>
    <lineage>
        <taxon>Eukaryota</taxon>
        <taxon>Fungi</taxon>
        <taxon>Dikarya</taxon>
        <taxon>Ascomycota</taxon>
        <taxon>Pezizomycotina</taxon>
        <taxon>Sordariomycetes</taxon>
        <taxon>Sordariomycetidae</taxon>
        <taxon>Sordariales</taxon>
        <taxon>Lasiosphaeriaceae</taxon>
        <taxon>Immersiella</taxon>
    </lineage>
</organism>
<name>A0AA39WPE6_9PEZI</name>
<protein>
    <submittedName>
        <fullName evidence="1">Uncharacterized protein</fullName>
    </submittedName>
</protein>
<comment type="caution">
    <text evidence="1">The sequence shown here is derived from an EMBL/GenBank/DDBJ whole genome shotgun (WGS) entry which is preliminary data.</text>
</comment>
<keyword evidence="2" id="KW-1185">Reference proteome</keyword>
<evidence type="ECO:0000313" key="2">
    <source>
        <dbReference type="Proteomes" id="UP001175000"/>
    </source>
</evidence>
<accession>A0AA39WPE6</accession>
<dbReference type="AlphaFoldDB" id="A0AA39WPE6"/>
<evidence type="ECO:0000313" key="1">
    <source>
        <dbReference type="EMBL" id="KAK0619150.1"/>
    </source>
</evidence>
<dbReference type="Proteomes" id="UP001175000">
    <property type="component" value="Unassembled WGS sequence"/>
</dbReference>
<proteinExistence type="predicted"/>
<reference evidence="1" key="1">
    <citation type="submission" date="2023-06" db="EMBL/GenBank/DDBJ databases">
        <title>Genome-scale phylogeny and comparative genomics of the fungal order Sordariales.</title>
        <authorList>
            <consortium name="Lawrence Berkeley National Laboratory"/>
            <person name="Hensen N."/>
            <person name="Bonometti L."/>
            <person name="Westerberg I."/>
            <person name="Brannstrom I.O."/>
            <person name="Guillou S."/>
            <person name="Cros-Aarteil S."/>
            <person name="Calhoun S."/>
            <person name="Haridas S."/>
            <person name="Kuo A."/>
            <person name="Mondo S."/>
            <person name="Pangilinan J."/>
            <person name="Riley R."/>
            <person name="Labutti K."/>
            <person name="Andreopoulos B."/>
            <person name="Lipzen A."/>
            <person name="Chen C."/>
            <person name="Yanf M."/>
            <person name="Daum C."/>
            <person name="Ng V."/>
            <person name="Clum A."/>
            <person name="Steindorff A."/>
            <person name="Ohm R."/>
            <person name="Martin F."/>
            <person name="Silar P."/>
            <person name="Natvig D."/>
            <person name="Lalanne C."/>
            <person name="Gautier V."/>
            <person name="Ament-Velasquez S.L."/>
            <person name="Kruys A."/>
            <person name="Hutchinson M.I."/>
            <person name="Powell A.J."/>
            <person name="Barry K."/>
            <person name="Miller A.N."/>
            <person name="Grigoriev I.V."/>
            <person name="Debuchy R."/>
            <person name="Gladieux P."/>
            <person name="Thoren M.H."/>
            <person name="Johannesson H."/>
        </authorList>
    </citation>
    <scope>NUCLEOTIDE SEQUENCE</scope>
    <source>
        <strain evidence="1">CBS 606.72</strain>
    </source>
</reference>